<feature type="compositionally biased region" description="Basic and acidic residues" evidence="1">
    <location>
        <begin position="55"/>
        <end position="70"/>
    </location>
</feature>
<gene>
    <name evidence="2" type="ORF">BDY21DRAFT_371102</name>
</gene>
<evidence type="ECO:0000313" key="2">
    <source>
        <dbReference type="EMBL" id="KAF2458230.1"/>
    </source>
</evidence>
<dbReference type="EMBL" id="MU001678">
    <property type="protein sequence ID" value="KAF2458230.1"/>
    <property type="molecule type" value="Genomic_DNA"/>
</dbReference>
<keyword evidence="3" id="KW-1185">Reference proteome</keyword>
<proteinExistence type="predicted"/>
<dbReference type="OrthoDB" id="2532734at2759"/>
<dbReference type="AlphaFoldDB" id="A0A6A6P2I3"/>
<evidence type="ECO:0000256" key="1">
    <source>
        <dbReference type="SAM" id="MobiDB-lite"/>
    </source>
</evidence>
<name>A0A6A6P2I3_9PEZI</name>
<protein>
    <submittedName>
        <fullName evidence="2">Uncharacterized protein</fullName>
    </submittedName>
</protein>
<feature type="region of interest" description="Disordered" evidence="1">
    <location>
        <begin position="1"/>
        <end position="70"/>
    </location>
</feature>
<accession>A0A6A6P2I3</accession>
<sequence length="70" mass="7557">MPVLPNSKDSNDQVAKGLSEATQQMKDAAGNIKAKPEHHQAHPGPVMGQDIGEPASKEGLKKRDEELNEK</sequence>
<evidence type="ECO:0000313" key="3">
    <source>
        <dbReference type="Proteomes" id="UP000799766"/>
    </source>
</evidence>
<organism evidence="2 3">
    <name type="scientific">Lineolata rhizophorae</name>
    <dbReference type="NCBI Taxonomy" id="578093"/>
    <lineage>
        <taxon>Eukaryota</taxon>
        <taxon>Fungi</taxon>
        <taxon>Dikarya</taxon>
        <taxon>Ascomycota</taxon>
        <taxon>Pezizomycotina</taxon>
        <taxon>Dothideomycetes</taxon>
        <taxon>Dothideomycetes incertae sedis</taxon>
        <taxon>Lineolatales</taxon>
        <taxon>Lineolataceae</taxon>
        <taxon>Lineolata</taxon>
    </lineage>
</organism>
<reference evidence="2" key="1">
    <citation type="journal article" date="2020" name="Stud. Mycol.">
        <title>101 Dothideomycetes genomes: a test case for predicting lifestyles and emergence of pathogens.</title>
        <authorList>
            <person name="Haridas S."/>
            <person name="Albert R."/>
            <person name="Binder M."/>
            <person name="Bloem J."/>
            <person name="Labutti K."/>
            <person name="Salamov A."/>
            <person name="Andreopoulos B."/>
            <person name="Baker S."/>
            <person name="Barry K."/>
            <person name="Bills G."/>
            <person name="Bluhm B."/>
            <person name="Cannon C."/>
            <person name="Castanera R."/>
            <person name="Culley D."/>
            <person name="Daum C."/>
            <person name="Ezra D."/>
            <person name="Gonzalez J."/>
            <person name="Henrissat B."/>
            <person name="Kuo A."/>
            <person name="Liang C."/>
            <person name="Lipzen A."/>
            <person name="Lutzoni F."/>
            <person name="Magnuson J."/>
            <person name="Mondo S."/>
            <person name="Nolan M."/>
            <person name="Ohm R."/>
            <person name="Pangilinan J."/>
            <person name="Park H.-J."/>
            <person name="Ramirez L."/>
            <person name="Alfaro M."/>
            <person name="Sun H."/>
            <person name="Tritt A."/>
            <person name="Yoshinaga Y."/>
            <person name="Zwiers L.-H."/>
            <person name="Turgeon B."/>
            <person name="Goodwin S."/>
            <person name="Spatafora J."/>
            <person name="Crous P."/>
            <person name="Grigoriev I."/>
        </authorList>
    </citation>
    <scope>NUCLEOTIDE SEQUENCE</scope>
    <source>
        <strain evidence="2">ATCC 16933</strain>
    </source>
</reference>
<dbReference type="Proteomes" id="UP000799766">
    <property type="component" value="Unassembled WGS sequence"/>
</dbReference>